<dbReference type="Pfam" id="PF02801">
    <property type="entry name" value="Ketoacyl-synt_C"/>
    <property type="match status" value="1"/>
</dbReference>
<dbReference type="NCBIfam" id="NF006274">
    <property type="entry name" value="PRK08439.1"/>
    <property type="match status" value="1"/>
</dbReference>
<dbReference type="EC" id="2.3.1.179" evidence="3 11"/>
<evidence type="ECO:0000256" key="3">
    <source>
        <dbReference type="ARBA" id="ARBA00012356"/>
    </source>
</evidence>
<keyword evidence="7" id="KW-0276">Fatty acid metabolism</keyword>
<proteinExistence type="inferred from homology"/>
<comment type="catalytic activity">
    <reaction evidence="11">
        <text>a fatty acyl-[ACP] + malonyl-[ACP] + H(+) = a 3-oxoacyl-[ACP] + holo-[ACP] + CO2</text>
        <dbReference type="Rhea" id="RHEA:22836"/>
        <dbReference type="Rhea" id="RHEA-COMP:9623"/>
        <dbReference type="Rhea" id="RHEA-COMP:9685"/>
        <dbReference type="Rhea" id="RHEA-COMP:9916"/>
        <dbReference type="Rhea" id="RHEA-COMP:14125"/>
        <dbReference type="ChEBI" id="CHEBI:15378"/>
        <dbReference type="ChEBI" id="CHEBI:16526"/>
        <dbReference type="ChEBI" id="CHEBI:64479"/>
        <dbReference type="ChEBI" id="CHEBI:78449"/>
        <dbReference type="ChEBI" id="CHEBI:78776"/>
        <dbReference type="ChEBI" id="CHEBI:138651"/>
    </reaction>
</comment>
<dbReference type="SUPFAM" id="SSF53901">
    <property type="entry name" value="Thiolase-like"/>
    <property type="match status" value="2"/>
</dbReference>
<dbReference type="Gene3D" id="3.40.47.10">
    <property type="match status" value="1"/>
</dbReference>
<evidence type="ECO:0000256" key="4">
    <source>
        <dbReference type="ARBA" id="ARBA00014657"/>
    </source>
</evidence>
<reference evidence="14 15" key="1">
    <citation type="submission" date="2015-10" db="EMBL/GenBank/DDBJ databases">
        <authorList>
            <person name="Rovetto F.F."/>
            <person name="Cocolin L.L."/>
            <person name="Illeghems K.K."/>
            <person name="Van Nieuwerbuegh F.F."/>
            <person name="Houf K.K."/>
        </authorList>
    </citation>
    <scope>NUCLEOTIDE SEQUENCE [LARGE SCALE GENOMIC DNA]</scope>
    <source>
        <strain evidence="14 15">LMG 24486</strain>
    </source>
</reference>
<evidence type="ECO:0000313" key="14">
    <source>
        <dbReference type="EMBL" id="OCL94753.1"/>
    </source>
</evidence>
<keyword evidence="10 11" id="KW-0012">Acyltransferase</keyword>
<evidence type="ECO:0000256" key="8">
    <source>
        <dbReference type="ARBA" id="ARBA00023098"/>
    </source>
</evidence>
<evidence type="ECO:0000259" key="13">
    <source>
        <dbReference type="PROSITE" id="PS52004"/>
    </source>
</evidence>
<dbReference type="InterPro" id="IPR016039">
    <property type="entry name" value="Thiolase-like"/>
</dbReference>
<dbReference type="PANTHER" id="PTHR11712:SF336">
    <property type="entry name" value="3-OXOACYL-[ACYL-CARRIER-PROTEIN] SYNTHASE, MITOCHONDRIAL"/>
    <property type="match status" value="1"/>
</dbReference>
<accession>A0A1C7WN89</accession>
<dbReference type="SMART" id="SM00825">
    <property type="entry name" value="PKS_KS"/>
    <property type="match status" value="1"/>
</dbReference>
<keyword evidence="6 11" id="KW-0808">Transferase</keyword>
<evidence type="ECO:0000256" key="11">
    <source>
        <dbReference type="PIRNR" id="PIRNR000447"/>
    </source>
</evidence>
<gene>
    <name evidence="14" type="primary">fabF</name>
    <name evidence="14" type="ORF">AA347_00192</name>
</gene>
<comment type="similarity">
    <text evidence="2 11 12">Belongs to the thiolase-like superfamily. Beta-ketoacyl-ACP synthases family.</text>
</comment>
<dbReference type="PANTHER" id="PTHR11712">
    <property type="entry name" value="POLYKETIDE SYNTHASE-RELATED"/>
    <property type="match status" value="1"/>
</dbReference>
<dbReference type="InterPro" id="IPR014031">
    <property type="entry name" value="Ketoacyl_synth_C"/>
</dbReference>
<evidence type="ECO:0000256" key="9">
    <source>
        <dbReference type="ARBA" id="ARBA00023160"/>
    </source>
</evidence>
<dbReference type="InterPro" id="IPR017568">
    <property type="entry name" value="3-oxoacyl-ACP_synth-2"/>
</dbReference>
<evidence type="ECO:0000313" key="15">
    <source>
        <dbReference type="Proteomes" id="UP000092987"/>
    </source>
</evidence>
<dbReference type="NCBIfam" id="TIGR03150">
    <property type="entry name" value="fabF"/>
    <property type="match status" value="1"/>
</dbReference>
<comment type="function">
    <text evidence="11">Involved in the type II fatty acid elongation cycle. Catalyzes the elongation of a wide range of acyl-ACP by the addition of two carbons from malonyl-ACP to an acyl acceptor. Can efficiently catalyze the conversion of palmitoleoyl-ACP (cis-hexadec-9-enoyl-ACP) to cis-vaccenoyl-ACP (cis-octadec-11-enoyl-ACP), an essential step in the thermal regulation of fatty acid composition.</text>
</comment>
<dbReference type="PROSITE" id="PS52004">
    <property type="entry name" value="KS3_2"/>
    <property type="match status" value="1"/>
</dbReference>
<evidence type="ECO:0000256" key="6">
    <source>
        <dbReference type="ARBA" id="ARBA00022679"/>
    </source>
</evidence>
<dbReference type="CDD" id="cd00834">
    <property type="entry name" value="KAS_I_II"/>
    <property type="match status" value="1"/>
</dbReference>
<dbReference type="InterPro" id="IPR020841">
    <property type="entry name" value="PKS_Beta-ketoAc_synthase_dom"/>
</dbReference>
<protein>
    <recommendedName>
        <fullName evidence="4 11">3-oxoacyl-[acyl-carrier-protein] synthase 2</fullName>
        <ecNumber evidence="3 11">2.3.1.179</ecNumber>
    </recommendedName>
</protein>
<dbReference type="GO" id="GO:0004315">
    <property type="term" value="F:3-oxoacyl-[acyl-carrier-protein] synthase activity"/>
    <property type="evidence" value="ECO:0007669"/>
    <property type="project" value="UniProtKB-EC"/>
</dbReference>
<dbReference type="NCBIfam" id="NF005589">
    <property type="entry name" value="PRK07314.1"/>
    <property type="match status" value="1"/>
</dbReference>
<evidence type="ECO:0000256" key="10">
    <source>
        <dbReference type="ARBA" id="ARBA00023315"/>
    </source>
</evidence>
<dbReference type="EMBL" id="LLKQ01000001">
    <property type="protein sequence ID" value="OCL94753.1"/>
    <property type="molecule type" value="Genomic_DNA"/>
</dbReference>
<organism evidence="14 15">
    <name type="scientific">Aliarcobacter thereius LMG 24486</name>
    <dbReference type="NCBI Taxonomy" id="1032240"/>
    <lineage>
        <taxon>Bacteria</taxon>
        <taxon>Pseudomonadati</taxon>
        <taxon>Campylobacterota</taxon>
        <taxon>Epsilonproteobacteria</taxon>
        <taxon>Campylobacterales</taxon>
        <taxon>Arcobacteraceae</taxon>
        <taxon>Aliarcobacter</taxon>
    </lineage>
</organism>
<dbReference type="InterPro" id="IPR000794">
    <property type="entry name" value="Beta-ketoacyl_synthase"/>
</dbReference>
<evidence type="ECO:0000256" key="5">
    <source>
        <dbReference type="ARBA" id="ARBA00022516"/>
    </source>
</evidence>
<dbReference type="InterPro" id="IPR014030">
    <property type="entry name" value="Ketoacyl_synth_N"/>
</dbReference>
<comment type="pathway">
    <text evidence="1 11">Lipid metabolism; fatty acid biosynthesis.</text>
</comment>
<evidence type="ECO:0000256" key="7">
    <source>
        <dbReference type="ARBA" id="ARBA00022832"/>
    </source>
</evidence>
<evidence type="ECO:0000256" key="2">
    <source>
        <dbReference type="ARBA" id="ARBA00008467"/>
    </source>
</evidence>
<dbReference type="PIRSF" id="PIRSF000447">
    <property type="entry name" value="KAS_II"/>
    <property type="match status" value="1"/>
</dbReference>
<dbReference type="Pfam" id="PF00109">
    <property type="entry name" value="ketoacyl-synt"/>
    <property type="match status" value="1"/>
</dbReference>
<keyword evidence="9 11" id="KW-0275">Fatty acid biosynthesis</keyword>
<comment type="catalytic activity">
    <reaction evidence="11">
        <text>(9Z)-hexadecenoyl-[ACP] + malonyl-[ACP] + H(+) = 3-oxo-(11Z)-octadecenoyl-[ACP] + holo-[ACP] + CO2</text>
        <dbReference type="Rhea" id="RHEA:55040"/>
        <dbReference type="Rhea" id="RHEA-COMP:9623"/>
        <dbReference type="Rhea" id="RHEA-COMP:9685"/>
        <dbReference type="Rhea" id="RHEA-COMP:10800"/>
        <dbReference type="Rhea" id="RHEA-COMP:14074"/>
        <dbReference type="ChEBI" id="CHEBI:15378"/>
        <dbReference type="ChEBI" id="CHEBI:16526"/>
        <dbReference type="ChEBI" id="CHEBI:64479"/>
        <dbReference type="ChEBI" id="CHEBI:78449"/>
        <dbReference type="ChEBI" id="CHEBI:83989"/>
        <dbReference type="ChEBI" id="CHEBI:138538"/>
        <dbReference type="EC" id="2.3.1.179"/>
    </reaction>
</comment>
<sequence>MKRVVITGLGTINSTGHSVAESFEAIKNGVCGIDTITLFDASDFTVQIAGEVKNFDPETVMDKKEVKKADRFIQLGIKAAHEAMIDSGFVTSENKKVDENDAARFGIISGSGIGGLSTIQKNSTICDTRGSRKISPFFIPSSLSNMLSGFISIEHNLKGPSLSHVTACAASTHAICDAFKTIALDGADRILVVGAESAVCGAGVGGFAAMKALSTRNDDPKKSSRPFDIDRDGFVMGEGAGALVIESLDSALERNAKIYCEIIGFGESGDANHITSPVVDGPLRAMKSALLMAERTLGTSVKIDYINMHGTSTPVGDKNETSAIKELFGGKENSPLVSSIKGQIGHCLGAAGAIEAIMTIKALNDGIIPPTINVENQDPECDLDVIPNIARNVELNTVMTNNFGFGGTNGSVIFKKFTK</sequence>
<name>A0A1C7WN89_9BACT</name>
<keyword evidence="8" id="KW-0443">Lipid metabolism</keyword>
<evidence type="ECO:0000256" key="12">
    <source>
        <dbReference type="RuleBase" id="RU003694"/>
    </source>
</evidence>
<evidence type="ECO:0000256" key="1">
    <source>
        <dbReference type="ARBA" id="ARBA00005194"/>
    </source>
</evidence>
<dbReference type="RefSeq" id="WP_066182720.1">
    <property type="nucleotide sequence ID" value="NZ_CP035926.1"/>
</dbReference>
<feature type="domain" description="Ketosynthase family 3 (KS3)" evidence="13">
    <location>
        <begin position="1"/>
        <end position="416"/>
    </location>
</feature>
<dbReference type="Proteomes" id="UP000092987">
    <property type="component" value="Unassembled WGS sequence"/>
</dbReference>
<comment type="caution">
    <text evidence="14">The sequence shown here is derived from an EMBL/GenBank/DDBJ whole genome shotgun (WGS) entry which is preliminary data.</text>
</comment>
<keyword evidence="5 11" id="KW-0444">Lipid biosynthesis</keyword>
<keyword evidence="15" id="KW-1185">Reference proteome</keyword>